<feature type="binding site" evidence="9">
    <location>
        <position position="315"/>
    </location>
    <ligand>
        <name>Mn(2+)</name>
        <dbReference type="ChEBI" id="CHEBI:29035"/>
    </ligand>
</feature>
<keyword evidence="5 10" id="KW-1133">Transmembrane helix</keyword>
<dbReference type="RefSeq" id="XP_035543221.1">
    <property type="nucleotide sequence ID" value="XM_035687328.1"/>
</dbReference>
<gene>
    <name evidence="12" type="primary">LOC109002059</name>
</gene>
<evidence type="ECO:0000313" key="12">
    <source>
        <dbReference type="RefSeq" id="XP_035543221.1"/>
    </source>
</evidence>
<dbReference type="GO" id="GO:0016020">
    <property type="term" value="C:membrane"/>
    <property type="evidence" value="ECO:0007669"/>
    <property type="project" value="InterPro"/>
</dbReference>
<evidence type="ECO:0000256" key="2">
    <source>
        <dbReference type="ARBA" id="ARBA00022676"/>
    </source>
</evidence>
<evidence type="ECO:0000256" key="3">
    <source>
        <dbReference type="ARBA" id="ARBA00022679"/>
    </source>
</evidence>
<evidence type="ECO:0000256" key="4">
    <source>
        <dbReference type="ARBA" id="ARBA00022692"/>
    </source>
</evidence>
<reference evidence="12" key="1">
    <citation type="submission" date="2025-08" db="UniProtKB">
        <authorList>
            <consortium name="RefSeq"/>
        </authorList>
    </citation>
    <scope>IDENTIFICATION</scope>
    <source>
        <tissue evidence="12">Leaves</tissue>
    </source>
</reference>
<evidence type="ECO:0000256" key="10">
    <source>
        <dbReference type="SAM" id="Phobius"/>
    </source>
</evidence>
<proteinExistence type="predicted"/>
<dbReference type="Proteomes" id="UP000235220">
    <property type="component" value="Chromosome 2"/>
</dbReference>
<feature type="binding site" evidence="8">
    <location>
        <position position="123"/>
    </location>
    <ligand>
        <name>UDP-alpha-D-glucose</name>
        <dbReference type="ChEBI" id="CHEBI:58885"/>
    </ligand>
</feature>
<feature type="binding site" evidence="9">
    <location>
        <position position="291"/>
    </location>
    <ligand>
        <name>Mn(2+)</name>
        <dbReference type="ChEBI" id="CHEBI:29035"/>
    </ligand>
</feature>
<dbReference type="Pfam" id="PF03552">
    <property type="entry name" value="Cellulose_synt"/>
    <property type="match status" value="2"/>
</dbReference>
<dbReference type="FunFam" id="3.90.550.10:FF:000135">
    <property type="entry name" value="Cellulose synthase-like protein G3"/>
    <property type="match status" value="1"/>
</dbReference>
<evidence type="ECO:0000256" key="1">
    <source>
        <dbReference type="ARBA" id="ARBA00004127"/>
    </source>
</evidence>
<accession>A0A6P9E793</accession>
<dbReference type="GO" id="GO:0071555">
    <property type="term" value="P:cell wall organization"/>
    <property type="evidence" value="ECO:0007669"/>
    <property type="project" value="UniProtKB-KW"/>
</dbReference>
<feature type="transmembrane region" description="Helical" evidence="10">
    <location>
        <begin position="55"/>
        <end position="76"/>
    </location>
</feature>
<keyword evidence="7" id="KW-0961">Cell wall biogenesis/degradation</keyword>
<keyword evidence="2" id="KW-0328">Glycosyltransferase</keyword>
<name>A0A6P9E793_JUGRE</name>
<dbReference type="GeneID" id="109002059"/>
<keyword evidence="6 10" id="KW-0472">Membrane</keyword>
<dbReference type="AlphaFoldDB" id="A0A6P9E793"/>
<evidence type="ECO:0000256" key="9">
    <source>
        <dbReference type="PIRSR" id="PIRSR605150-3"/>
    </source>
</evidence>
<dbReference type="GO" id="GO:0012505">
    <property type="term" value="C:endomembrane system"/>
    <property type="evidence" value="ECO:0007669"/>
    <property type="project" value="UniProtKB-SubCell"/>
</dbReference>
<keyword evidence="11" id="KW-1185">Reference proteome</keyword>
<dbReference type="Gene3D" id="3.90.550.10">
    <property type="entry name" value="Spore Coat Polysaccharide Biosynthesis Protein SpsA, Chain A"/>
    <property type="match status" value="1"/>
</dbReference>
<comment type="subcellular location">
    <subcellularLocation>
        <location evidence="1">Endomembrane system</location>
        <topology evidence="1">Multi-pass membrane protein</topology>
    </subcellularLocation>
</comment>
<keyword evidence="3" id="KW-0808">Transferase</keyword>
<evidence type="ECO:0000313" key="11">
    <source>
        <dbReference type="Proteomes" id="UP000235220"/>
    </source>
</evidence>
<organism evidence="11 12">
    <name type="scientific">Juglans regia</name>
    <name type="common">English walnut</name>
    <dbReference type="NCBI Taxonomy" id="51240"/>
    <lineage>
        <taxon>Eukaryota</taxon>
        <taxon>Viridiplantae</taxon>
        <taxon>Streptophyta</taxon>
        <taxon>Embryophyta</taxon>
        <taxon>Tracheophyta</taxon>
        <taxon>Spermatophyta</taxon>
        <taxon>Magnoliopsida</taxon>
        <taxon>eudicotyledons</taxon>
        <taxon>Gunneridae</taxon>
        <taxon>Pentapetalae</taxon>
        <taxon>rosids</taxon>
        <taxon>fabids</taxon>
        <taxon>Fagales</taxon>
        <taxon>Juglandaceae</taxon>
        <taxon>Juglans</taxon>
    </lineage>
</organism>
<feature type="transmembrane region" description="Helical" evidence="10">
    <location>
        <begin position="603"/>
        <end position="622"/>
    </location>
</feature>
<evidence type="ECO:0000256" key="8">
    <source>
        <dbReference type="PIRSR" id="PIRSR605150-2"/>
    </source>
</evidence>
<evidence type="ECO:0000256" key="7">
    <source>
        <dbReference type="ARBA" id="ARBA00023316"/>
    </source>
</evidence>
<feature type="transmembrane region" description="Helical" evidence="10">
    <location>
        <begin position="25"/>
        <end position="43"/>
    </location>
</feature>
<feature type="binding site" evidence="8">
    <location>
        <position position="122"/>
    </location>
    <ligand>
        <name>UDP-alpha-D-glucose</name>
        <dbReference type="ChEBI" id="CHEBI:58885"/>
    </ligand>
</feature>
<dbReference type="GO" id="GO:0030244">
    <property type="term" value="P:cellulose biosynthetic process"/>
    <property type="evidence" value="ECO:0007669"/>
    <property type="project" value="InterPro"/>
</dbReference>
<sequence>MDESLSTSPARAPLLHSLRHAHRTAFNRMFAAVYFCAILVLLHHHALKLIHSTTFGSFLISLSFLVSDTFLAFLWFTRQCFLMTIVYRDEYPENLQKTLLLKKSSSDFPALDVFICTADPYKEPPLRLVSTTLSVMAYDYPTEKISVYVSDDGGSQVTLFACMEAAKFAYHWLPFCKKNNIIERSPETYFAANHSSWFFDTEEIQKMYECMKQRVEKVLEKGKVGEEYITEELERKAFSKWADHGFTRQDHPTVIQVLLESCKNKDATSHLMPSLIYVSREKSRTSSHNFKAGALNVMLRVSATMTNAPIILNLDCDMYSNDPRTPLHALCYLLDPKLMSQLAYVQFPQIFHGINKNDTYSCEYKREFRCNPLGLDGVLGPTYVGTGCFFNRRAFFGGPSTIVPPEIPELGPNSVVNKFIQSQPVLELAHKVAGCNYEYKTKWGYELSEPSFILYVFLVLGAYGQDLLEFMIEEGTVQNWWNDQRMWMIRGLSSFGYGCLEFFLKCLGISTYGFGLTSKVIDNEQSKRYGQGMFEFGASSNMFVPLITAAIVNLVSFLTGLVQVLRGSKMEGLFLQMFLAGFVVLNALPIYEAMVLRNDKGRIPFKTTATSTCLALALYGLVSLPLTDSN</sequence>
<evidence type="ECO:0000256" key="5">
    <source>
        <dbReference type="ARBA" id="ARBA00022989"/>
    </source>
</evidence>
<dbReference type="InterPro" id="IPR029044">
    <property type="entry name" value="Nucleotide-diphossugar_trans"/>
</dbReference>
<feature type="binding site" evidence="8">
    <location>
        <position position="152"/>
    </location>
    <ligand>
        <name>UDP-alpha-D-glucose</name>
        <dbReference type="ChEBI" id="CHEBI:58885"/>
    </ligand>
</feature>
<feature type="transmembrane region" description="Helical" evidence="10">
    <location>
        <begin position="536"/>
        <end position="561"/>
    </location>
</feature>
<keyword evidence="4 10" id="KW-0812">Transmembrane</keyword>
<evidence type="ECO:0000256" key="6">
    <source>
        <dbReference type="ARBA" id="ARBA00023136"/>
    </source>
</evidence>
<dbReference type="PANTHER" id="PTHR13301">
    <property type="entry name" value="X-BOX TRANSCRIPTION FACTOR-RELATED"/>
    <property type="match status" value="1"/>
</dbReference>
<dbReference type="InterPro" id="IPR005150">
    <property type="entry name" value="Cellulose_synth"/>
</dbReference>
<protein>
    <submittedName>
        <fullName evidence="12">Cellulose synthase-like protein G3 isoform X8</fullName>
    </submittedName>
</protein>
<feature type="transmembrane region" description="Helical" evidence="10">
    <location>
        <begin position="492"/>
        <end position="515"/>
    </location>
</feature>
<feature type="transmembrane region" description="Helical" evidence="10">
    <location>
        <begin position="573"/>
        <end position="591"/>
    </location>
</feature>
<dbReference type="GO" id="GO:0016760">
    <property type="term" value="F:cellulose synthase (UDP-forming) activity"/>
    <property type="evidence" value="ECO:0007669"/>
    <property type="project" value="InterPro"/>
</dbReference>